<evidence type="ECO:0000313" key="2">
    <source>
        <dbReference type="Proteomes" id="UP001595840"/>
    </source>
</evidence>
<comment type="caution">
    <text evidence="1">The sequence shown here is derived from an EMBL/GenBank/DDBJ whole genome shotgun (WGS) entry which is preliminary data.</text>
</comment>
<dbReference type="RefSeq" id="WP_290261265.1">
    <property type="nucleotide sequence ID" value="NZ_JAUFQG010000004.1"/>
</dbReference>
<accession>A0ABV8V7J3</accession>
<proteinExistence type="predicted"/>
<gene>
    <name evidence="1" type="ORF">ACFOX3_14125</name>
</gene>
<evidence type="ECO:0000313" key="1">
    <source>
        <dbReference type="EMBL" id="MFC4363449.1"/>
    </source>
</evidence>
<protein>
    <recommendedName>
        <fullName evidence="3">Ribosome alternative rescue factor ArfA</fullName>
    </recommendedName>
</protein>
<dbReference type="Proteomes" id="UP001595840">
    <property type="component" value="Unassembled WGS sequence"/>
</dbReference>
<organism evidence="1 2">
    <name type="scientific">Simiduia curdlanivorans</name>
    <dbReference type="NCBI Taxonomy" id="1492769"/>
    <lineage>
        <taxon>Bacteria</taxon>
        <taxon>Pseudomonadati</taxon>
        <taxon>Pseudomonadota</taxon>
        <taxon>Gammaproteobacteria</taxon>
        <taxon>Cellvibrionales</taxon>
        <taxon>Cellvibrionaceae</taxon>
        <taxon>Simiduia</taxon>
    </lineage>
</organism>
<sequence>MKQKRHRYRNRMLAIKGRPQFRLQEHRLEKGKGSYVRSDATQFLRDVESSAL</sequence>
<name>A0ABV8V7J3_9GAMM</name>
<reference evidence="2" key="1">
    <citation type="journal article" date="2019" name="Int. J. Syst. Evol. Microbiol.">
        <title>The Global Catalogue of Microorganisms (GCM) 10K type strain sequencing project: providing services to taxonomists for standard genome sequencing and annotation.</title>
        <authorList>
            <consortium name="The Broad Institute Genomics Platform"/>
            <consortium name="The Broad Institute Genome Sequencing Center for Infectious Disease"/>
            <person name="Wu L."/>
            <person name="Ma J."/>
        </authorList>
    </citation>
    <scope>NUCLEOTIDE SEQUENCE [LARGE SCALE GENOMIC DNA]</scope>
    <source>
        <strain evidence="2">CECT 8570</strain>
    </source>
</reference>
<dbReference type="EMBL" id="JBHSCX010000020">
    <property type="protein sequence ID" value="MFC4363449.1"/>
    <property type="molecule type" value="Genomic_DNA"/>
</dbReference>
<keyword evidence="2" id="KW-1185">Reference proteome</keyword>
<evidence type="ECO:0008006" key="3">
    <source>
        <dbReference type="Google" id="ProtNLM"/>
    </source>
</evidence>